<gene>
    <name evidence="1" type="ORF">DSO57_1036597</name>
</gene>
<dbReference type="Proteomes" id="UP001165960">
    <property type="component" value="Unassembled WGS sequence"/>
</dbReference>
<accession>A0ACC2TLN0</accession>
<evidence type="ECO:0000313" key="2">
    <source>
        <dbReference type="Proteomes" id="UP001165960"/>
    </source>
</evidence>
<proteinExistence type="predicted"/>
<keyword evidence="2" id="KW-1185">Reference proteome</keyword>
<organism evidence="1 2">
    <name type="scientific">Entomophthora muscae</name>
    <dbReference type="NCBI Taxonomy" id="34485"/>
    <lineage>
        <taxon>Eukaryota</taxon>
        <taxon>Fungi</taxon>
        <taxon>Fungi incertae sedis</taxon>
        <taxon>Zoopagomycota</taxon>
        <taxon>Entomophthoromycotina</taxon>
        <taxon>Entomophthoromycetes</taxon>
        <taxon>Entomophthorales</taxon>
        <taxon>Entomophthoraceae</taxon>
        <taxon>Entomophthora</taxon>
    </lineage>
</organism>
<evidence type="ECO:0000313" key="1">
    <source>
        <dbReference type="EMBL" id="KAJ9075390.1"/>
    </source>
</evidence>
<protein>
    <submittedName>
        <fullName evidence="1">Uncharacterized protein</fullName>
    </submittedName>
</protein>
<name>A0ACC2TLN0_9FUNG</name>
<comment type="caution">
    <text evidence="1">The sequence shown here is derived from an EMBL/GenBank/DDBJ whole genome shotgun (WGS) entry which is preliminary data.</text>
</comment>
<sequence>MKETSFPLKKSSLTLPTQPHTLQHIKCPLKHLPSQILFMAHPQTLFFEGGEGYYLTPPTNNSNLLSPQNLEPPPSALISRTDSSVPTTPTTGSEADPYGRDVIYLDGLLESKKWKLKDFKVDNETFHKPKKSNVWRTSYNVW</sequence>
<dbReference type="EMBL" id="QTSX02002486">
    <property type="protein sequence ID" value="KAJ9075390.1"/>
    <property type="molecule type" value="Genomic_DNA"/>
</dbReference>
<reference evidence="1" key="1">
    <citation type="submission" date="2022-04" db="EMBL/GenBank/DDBJ databases">
        <title>Genome of the entomopathogenic fungus Entomophthora muscae.</title>
        <authorList>
            <person name="Elya C."/>
            <person name="Lovett B.R."/>
            <person name="Lee E."/>
            <person name="Macias A.M."/>
            <person name="Hajek A.E."/>
            <person name="De Bivort B.L."/>
            <person name="Kasson M.T."/>
            <person name="De Fine Licht H.H."/>
            <person name="Stajich J.E."/>
        </authorList>
    </citation>
    <scope>NUCLEOTIDE SEQUENCE</scope>
    <source>
        <strain evidence="1">Berkeley</strain>
    </source>
</reference>